<comment type="caution">
    <text evidence="6">The sequence shown here is derived from an EMBL/GenBank/DDBJ whole genome shotgun (WGS) entry which is preliminary data.</text>
</comment>
<dbReference type="Proteomes" id="UP001160148">
    <property type="component" value="Unassembled WGS sequence"/>
</dbReference>
<comment type="subcellular location">
    <subcellularLocation>
        <location evidence="1">Nucleus</location>
    </subcellularLocation>
</comment>
<keyword evidence="7" id="KW-1185">Reference proteome</keyword>
<evidence type="ECO:0000256" key="3">
    <source>
        <dbReference type="ARBA" id="ARBA00022771"/>
    </source>
</evidence>
<dbReference type="EMBL" id="CARXXK010000004">
    <property type="protein sequence ID" value="CAI6366922.1"/>
    <property type="molecule type" value="Genomic_DNA"/>
</dbReference>
<protein>
    <recommendedName>
        <fullName evidence="8">Transposase</fullName>
    </recommendedName>
</protein>
<dbReference type="SUPFAM" id="SSF53098">
    <property type="entry name" value="Ribonuclease H-like"/>
    <property type="match status" value="1"/>
</dbReference>
<dbReference type="AlphaFoldDB" id="A0AAV0XFR7"/>
<evidence type="ECO:0008006" key="8">
    <source>
        <dbReference type="Google" id="ProtNLM"/>
    </source>
</evidence>
<dbReference type="InterPro" id="IPR052035">
    <property type="entry name" value="ZnF_BED_domain_contain"/>
</dbReference>
<keyword evidence="2" id="KW-0479">Metal-binding</keyword>
<dbReference type="SUPFAM" id="SSF140996">
    <property type="entry name" value="Hermes dimerisation domain"/>
    <property type="match status" value="1"/>
</dbReference>
<keyword evidence="3" id="KW-0863">Zinc-finger</keyword>
<organism evidence="6 7">
    <name type="scientific">Macrosiphum euphorbiae</name>
    <name type="common">potato aphid</name>
    <dbReference type="NCBI Taxonomy" id="13131"/>
    <lineage>
        <taxon>Eukaryota</taxon>
        <taxon>Metazoa</taxon>
        <taxon>Ecdysozoa</taxon>
        <taxon>Arthropoda</taxon>
        <taxon>Hexapoda</taxon>
        <taxon>Insecta</taxon>
        <taxon>Pterygota</taxon>
        <taxon>Neoptera</taxon>
        <taxon>Paraneoptera</taxon>
        <taxon>Hemiptera</taxon>
        <taxon>Sternorrhyncha</taxon>
        <taxon>Aphidomorpha</taxon>
        <taxon>Aphidoidea</taxon>
        <taxon>Aphididae</taxon>
        <taxon>Macrosiphini</taxon>
        <taxon>Macrosiphum</taxon>
    </lineage>
</organism>
<gene>
    <name evidence="6" type="ORF">MEUPH1_LOCUS21452</name>
</gene>
<sequence>MRHLKTKHVTVPLKRPLLVNDDNFDDPSDPDVPASTSAFVSTGSSRVVSEAAGPSASNLPKQSAITQYISKPISLTKSKAIDLQITKFIVKHFHPFSLVEETEFRNLIKMLAPNYVVPSRKTISNSLLIQMYESVLDNVKTDLHDVTALSLTTDGWTSINNQHYIALTVHFLNSETKLCSILFGCINYNEQCTSVELAKFLMATVKAWNIEHKISAVVTDNTANIVGAVKKNNWRHVPCFVHVLNIGIQMV</sequence>
<dbReference type="PANTHER" id="PTHR46481:SF10">
    <property type="entry name" value="ZINC FINGER BED DOMAIN-CONTAINING PROTEIN 39"/>
    <property type="match status" value="1"/>
</dbReference>
<dbReference type="PANTHER" id="PTHR46481">
    <property type="entry name" value="ZINC FINGER BED DOMAIN-CONTAINING PROTEIN 4"/>
    <property type="match status" value="1"/>
</dbReference>
<evidence type="ECO:0000313" key="6">
    <source>
        <dbReference type="EMBL" id="CAI6366922.1"/>
    </source>
</evidence>
<name>A0AAV0XFR7_9HEMI</name>
<dbReference type="GO" id="GO:0008270">
    <property type="term" value="F:zinc ion binding"/>
    <property type="evidence" value="ECO:0007669"/>
    <property type="project" value="UniProtKB-KW"/>
</dbReference>
<reference evidence="6 7" key="1">
    <citation type="submission" date="2023-01" db="EMBL/GenBank/DDBJ databases">
        <authorList>
            <person name="Whitehead M."/>
        </authorList>
    </citation>
    <scope>NUCLEOTIDE SEQUENCE [LARGE SCALE GENOMIC DNA]</scope>
</reference>
<dbReference type="InterPro" id="IPR012337">
    <property type="entry name" value="RNaseH-like_sf"/>
</dbReference>
<evidence type="ECO:0000313" key="7">
    <source>
        <dbReference type="Proteomes" id="UP001160148"/>
    </source>
</evidence>
<evidence type="ECO:0000256" key="4">
    <source>
        <dbReference type="ARBA" id="ARBA00022833"/>
    </source>
</evidence>
<dbReference type="GO" id="GO:0005634">
    <property type="term" value="C:nucleus"/>
    <property type="evidence" value="ECO:0007669"/>
    <property type="project" value="UniProtKB-SubCell"/>
</dbReference>
<keyword evidence="5" id="KW-0539">Nucleus</keyword>
<keyword evidence="4" id="KW-0862">Zinc</keyword>
<accession>A0AAV0XFR7</accession>
<evidence type="ECO:0000256" key="1">
    <source>
        <dbReference type="ARBA" id="ARBA00004123"/>
    </source>
</evidence>
<proteinExistence type="predicted"/>
<evidence type="ECO:0000256" key="2">
    <source>
        <dbReference type="ARBA" id="ARBA00022723"/>
    </source>
</evidence>
<evidence type="ECO:0000256" key="5">
    <source>
        <dbReference type="ARBA" id="ARBA00023242"/>
    </source>
</evidence>